<name>A0A0F9KP11_9ZZZZ</name>
<evidence type="ECO:0000313" key="1">
    <source>
        <dbReference type="EMBL" id="KKM23853.1"/>
    </source>
</evidence>
<organism evidence="1">
    <name type="scientific">marine sediment metagenome</name>
    <dbReference type="NCBI Taxonomy" id="412755"/>
    <lineage>
        <taxon>unclassified sequences</taxon>
        <taxon>metagenomes</taxon>
        <taxon>ecological metagenomes</taxon>
    </lineage>
</organism>
<dbReference type="EMBL" id="LAZR01013041">
    <property type="protein sequence ID" value="KKM23853.1"/>
    <property type="molecule type" value="Genomic_DNA"/>
</dbReference>
<dbReference type="AlphaFoldDB" id="A0A0F9KP11"/>
<gene>
    <name evidence="1" type="ORF">LCGC14_1610990</name>
</gene>
<reference evidence="1" key="1">
    <citation type="journal article" date="2015" name="Nature">
        <title>Complex archaea that bridge the gap between prokaryotes and eukaryotes.</title>
        <authorList>
            <person name="Spang A."/>
            <person name="Saw J.H."/>
            <person name="Jorgensen S.L."/>
            <person name="Zaremba-Niedzwiedzka K."/>
            <person name="Martijn J."/>
            <person name="Lind A.E."/>
            <person name="van Eijk R."/>
            <person name="Schleper C."/>
            <person name="Guy L."/>
            <person name="Ettema T.J."/>
        </authorList>
    </citation>
    <scope>NUCLEOTIDE SEQUENCE</scope>
</reference>
<sequence>MALFRVRIYDAAITPALAGVYGGFSGQRIIDGSRIYDS</sequence>
<comment type="caution">
    <text evidence="1">The sequence shown here is derived from an EMBL/GenBank/DDBJ whole genome shotgun (WGS) entry which is preliminary data.</text>
</comment>
<proteinExistence type="predicted"/>
<accession>A0A0F9KP11</accession>
<protein>
    <submittedName>
        <fullName evidence="1">Uncharacterized protein</fullName>
    </submittedName>
</protein>